<dbReference type="InterPro" id="IPR017748">
    <property type="entry name" value="TagF"/>
</dbReference>
<dbReference type="Gene3D" id="3.40.1730.10">
    <property type="entry name" value="pa0076 domain"/>
    <property type="match status" value="1"/>
</dbReference>
<dbReference type="RefSeq" id="WP_092958792.1">
    <property type="nucleotide sequence ID" value="NZ_FOSQ01000002.1"/>
</dbReference>
<organism evidence="1 2">
    <name type="scientific">Falsiroseomonas stagni DSM 19981</name>
    <dbReference type="NCBI Taxonomy" id="1123062"/>
    <lineage>
        <taxon>Bacteria</taxon>
        <taxon>Pseudomonadati</taxon>
        <taxon>Pseudomonadota</taxon>
        <taxon>Alphaproteobacteria</taxon>
        <taxon>Acetobacterales</taxon>
        <taxon>Roseomonadaceae</taxon>
        <taxon>Falsiroseomonas</taxon>
    </lineage>
</organism>
<sequence>MATGIFGKLPAHGDFVRRGLPDGFVSAWDAWLQAGIAEARDALGDGFAAAWAAAPAWCFHLPAGACGPEAVAGVLVPSEDLVGRLFPVTLARVLSAGEGPPGATWYGALEAAARLPGQDADGLLAAIADLPPGDDEPPGEGWWRLDGARWDWPALPPPALFRVLAEGGA</sequence>
<dbReference type="EMBL" id="FOSQ01000002">
    <property type="protein sequence ID" value="SFK45283.1"/>
    <property type="molecule type" value="Genomic_DNA"/>
</dbReference>
<reference evidence="1 2" key="1">
    <citation type="submission" date="2016-10" db="EMBL/GenBank/DDBJ databases">
        <authorList>
            <person name="de Groot N.N."/>
        </authorList>
    </citation>
    <scope>NUCLEOTIDE SEQUENCE [LARGE SCALE GENOMIC DNA]</scope>
    <source>
        <strain evidence="1 2">DSM 19981</strain>
    </source>
</reference>
<evidence type="ECO:0000313" key="2">
    <source>
        <dbReference type="Proteomes" id="UP000199473"/>
    </source>
</evidence>
<evidence type="ECO:0000313" key="1">
    <source>
        <dbReference type="EMBL" id="SFK45283.1"/>
    </source>
</evidence>
<protein>
    <submittedName>
        <fullName evidence="1">Type VI secretion system protein ImpM</fullName>
    </submittedName>
</protein>
<dbReference type="AlphaFoldDB" id="A0A1I3ZMJ5"/>
<keyword evidence="2" id="KW-1185">Reference proteome</keyword>
<gene>
    <name evidence="1" type="ORF">SAMN02745775_102591</name>
</gene>
<dbReference type="NCBIfam" id="TIGR03373">
    <property type="entry name" value="VI_minor_4"/>
    <property type="match status" value="1"/>
</dbReference>
<dbReference type="OrthoDB" id="9801841at2"/>
<accession>A0A1I3ZMJ5</accession>
<dbReference type="Proteomes" id="UP000199473">
    <property type="component" value="Unassembled WGS sequence"/>
</dbReference>
<dbReference type="STRING" id="1123062.SAMN02745775_102591"/>
<proteinExistence type="predicted"/>
<name>A0A1I3ZMJ5_9PROT</name>
<dbReference type="Pfam" id="PF09867">
    <property type="entry name" value="TagF_N"/>
    <property type="match status" value="1"/>
</dbReference>
<dbReference type="InterPro" id="IPR038225">
    <property type="entry name" value="TagF_sf"/>
</dbReference>